<evidence type="ECO:0000313" key="2">
    <source>
        <dbReference type="Proteomes" id="UP000006906"/>
    </source>
</evidence>
<dbReference type="Gene3D" id="2.60.200.20">
    <property type="match status" value="1"/>
</dbReference>
<dbReference type="EMBL" id="CM008970">
    <property type="protein sequence ID" value="PNW78313.1"/>
    <property type="molecule type" value="Genomic_DNA"/>
</dbReference>
<dbReference type="AlphaFoldDB" id="A8J1J9"/>
<dbReference type="eggNOG" id="ENOG502S16E">
    <property type="taxonomic scope" value="Eukaryota"/>
</dbReference>
<accession>A8J1J9</accession>
<dbReference type="Gramene" id="PNW78313">
    <property type="protein sequence ID" value="PNW78313"/>
    <property type="gene ID" value="CHLRE_09g402350v5"/>
</dbReference>
<protein>
    <submittedName>
        <fullName evidence="1">Uncharacterized protein</fullName>
    </submittedName>
</protein>
<sequence length="184" mass="19650">MADEGPSTSGDVRFTVPTRLKLIVTEGPCEGQIFDAAEMDACFLTLGRTKKTKIHLKDDSISEKHAEFAWTGSHWTVTDTCSSNGTRVNGAKLKPNEPHVLKAGEHVALGDETIMTVELSQQSLANVSLEWLMRAHFESSCQGLEAGGADKAREMVRRCHEALDSLMDPAAAVAPAAAATAGGK</sequence>
<dbReference type="RefSeq" id="XP_001695116.1">
    <property type="nucleotide sequence ID" value="XM_001695064.2"/>
</dbReference>
<dbReference type="Pfam" id="PF00498">
    <property type="entry name" value="FHA"/>
    <property type="match status" value="1"/>
</dbReference>
<name>A8J1J9_CHLRE</name>
<dbReference type="CDD" id="cd22678">
    <property type="entry name" value="FHA_PP2C70-like"/>
    <property type="match status" value="1"/>
</dbReference>
<dbReference type="KEGG" id="cre:CHLRE_09g402350v5"/>
<dbReference type="Proteomes" id="UP000006906">
    <property type="component" value="Chromosome 9"/>
</dbReference>
<keyword evidence="2" id="KW-1185">Reference proteome</keyword>
<dbReference type="PROSITE" id="PS50006">
    <property type="entry name" value="FHA_DOMAIN"/>
    <property type="match status" value="1"/>
</dbReference>
<dbReference type="InterPro" id="IPR008984">
    <property type="entry name" value="SMAD_FHA_dom_sf"/>
</dbReference>
<dbReference type="HOGENOM" id="CLU_1470211_0_0_1"/>
<reference evidence="1 2" key="1">
    <citation type="journal article" date="2007" name="Science">
        <title>The Chlamydomonas genome reveals the evolution of key animal and plant functions.</title>
        <authorList>
            <person name="Merchant S.S."/>
            <person name="Prochnik S.E."/>
            <person name="Vallon O."/>
            <person name="Harris E.H."/>
            <person name="Karpowicz S.J."/>
            <person name="Witman G.B."/>
            <person name="Terry A."/>
            <person name="Salamov A."/>
            <person name="Fritz-Laylin L.K."/>
            <person name="Marechal-Drouard L."/>
            <person name="Marshall W.F."/>
            <person name="Qu L.H."/>
            <person name="Nelson D.R."/>
            <person name="Sanderfoot A.A."/>
            <person name="Spalding M.H."/>
            <person name="Kapitonov V.V."/>
            <person name="Ren Q."/>
            <person name="Ferris P."/>
            <person name="Lindquist E."/>
            <person name="Shapiro H."/>
            <person name="Lucas S.M."/>
            <person name="Grimwood J."/>
            <person name="Schmutz J."/>
            <person name="Cardol P."/>
            <person name="Cerutti H."/>
            <person name="Chanfreau G."/>
            <person name="Chen C.L."/>
            <person name="Cognat V."/>
            <person name="Croft M.T."/>
            <person name="Dent R."/>
            <person name="Dutcher S."/>
            <person name="Fernandez E."/>
            <person name="Fukuzawa H."/>
            <person name="Gonzalez-Ballester D."/>
            <person name="Gonzalez-Halphen D."/>
            <person name="Hallmann A."/>
            <person name="Hanikenne M."/>
            <person name="Hippler M."/>
            <person name="Inwood W."/>
            <person name="Jabbari K."/>
            <person name="Kalanon M."/>
            <person name="Kuras R."/>
            <person name="Lefebvre P.A."/>
            <person name="Lemaire S.D."/>
            <person name="Lobanov A.V."/>
            <person name="Lohr M."/>
            <person name="Manuell A."/>
            <person name="Meier I."/>
            <person name="Mets L."/>
            <person name="Mittag M."/>
            <person name="Mittelmeier T."/>
            <person name="Moroney J.V."/>
            <person name="Moseley J."/>
            <person name="Napoli C."/>
            <person name="Nedelcu A.M."/>
            <person name="Niyogi K."/>
            <person name="Novoselov S.V."/>
            <person name="Paulsen I.T."/>
            <person name="Pazour G."/>
            <person name="Purton S."/>
            <person name="Ral J.P."/>
            <person name="Riano-Pachon D.M."/>
            <person name="Riekhof W."/>
            <person name="Rymarquis L."/>
            <person name="Schroda M."/>
            <person name="Stern D."/>
            <person name="Umen J."/>
            <person name="Willows R."/>
            <person name="Wilson N."/>
            <person name="Zimmer S.L."/>
            <person name="Allmer J."/>
            <person name="Balk J."/>
            <person name="Bisova K."/>
            <person name="Chen C.J."/>
            <person name="Elias M."/>
            <person name="Gendler K."/>
            <person name="Hauser C."/>
            <person name="Lamb M.R."/>
            <person name="Ledford H."/>
            <person name="Long J.C."/>
            <person name="Minagawa J."/>
            <person name="Page M.D."/>
            <person name="Pan J."/>
            <person name="Pootakham W."/>
            <person name="Roje S."/>
            <person name="Rose A."/>
            <person name="Stahlberg E."/>
            <person name="Terauchi A.M."/>
            <person name="Yang P."/>
            <person name="Ball S."/>
            <person name="Bowler C."/>
            <person name="Dieckmann C.L."/>
            <person name="Gladyshev V.N."/>
            <person name="Green P."/>
            <person name="Jorgensen R."/>
            <person name="Mayfield S."/>
            <person name="Mueller-Roeber B."/>
            <person name="Rajamani S."/>
            <person name="Sayre R.T."/>
            <person name="Brokstein P."/>
            <person name="Dubchak I."/>
            <person name="Goodstein D."/>
            <person name="Hornick L."/>
            <person name="Huang Y.W."/>
            <person name="Jhaveri J."/>
            <person name="Luo Y."/>
            <person name="Martinez D."/>
            <person name="Ngau W.C."/>
            <person name="Otillar B."/>
            <person name="Poliakov A."/>
            <person name="Porter A."/>
            <person name="Szajkowski L."/>
            <person name="Werner G."/>
            <person name="Zhou K."/>
            <person name="Grigoriev I.V."/>
            <person name="Rokhsar D.S."/>
            <person name="Grossman A.R."/>
        </authorList>
    </citation>
    <scope>NUCLEOTIDE SEQUENCE [LARGE SCALE GENOMIC DNA]</scope>
    <source>
        <strain evidence="2">CC-503</strain>
    </source>
</reference>
<gene>
    <name evidence="1" type="ORF">CHLRE_09g402350v5</name>
</gene>
<dbReference type="SUPFAM" id="SSF49879">
    <property type="entry name" value="SMAD/FHA domain"/>
    <property type="match status" value="1"/>
</dbReference>
<proteinExistence type="predicted"/>
<dbReference type="GeneID" id="5720727"/>
<dbReference type="InterPro" id="IPR050923">
    <property type="entry name" value="Cell_Proc_Reg/RNA_Proc"/>
</dbReference>
<dbReference type="InterPro" id="IPR000253">
    <property type="entry name" value="FHA_dom"/>
</dbReference>
<dbReference type="OrthoDB" id="687730at2759"/>
<evidence type="ECO:0000313" key="1">
    <source>
        <dbReference type="EMBL" id="PNW78313.1"/>
    </source>
</evidence>
<dbReference type="GO" id="GO:0003729">
    <property type="term" value="F:mRNA binding"/>
    <property type="evidence" value="ECO:0000318"/>
    <property type="project" value="GO_Central"/>
</dbReference>
<dbReference type="InParanoid" id="A8J1J9"/>
<dbReference type="SMART" id="SM00240">
    <property type="entry name" value="FHA"/>
    <property type="match status" value="1"/>
</dbReference>
<dbReference type="PANTHER" id="PTHR23308">
    <property type="entry name" value="NUCLEAR INHIBITOR OF PROTEIN PHOSPHATASE-1"/>
    <property type="match status" value="1"/>
</dbReference>
<dbReference type="PaxDb" id="3055-EDP01824"/>
<organism evidence="1 2">
    <name type="scientific">Chlamydomonas reinhardtii</name>
    <name type="common">Chlamydomonas smithii</name>
    <dbReference type="NCBI Taxonomy" id="3055"/>
    <lineage>
        <taxon>Eukaryota</taxon>
        <taxon>Viridiplantae</taxon>
        <taxon>Chlorophyta</taxon>
        <taxon>core chlorophytes</taxon>
        <taxon>Chlorophyceae</taxon>
        <taxon>CS clade</taxon>
        <taxon>Chlamydomonadales</taxon>
        <taxon>Chlamydomonadaceae</taxon>
        <taxon>Chlamydomonas</taxon>
    </lineage>
</organism>